<dbReference type="Proteomes" id="UP001610334">
    <property type="component" value="Unassembled WGS sequence"/>
</dbReference>
<comment type="caution">
    <text evidence="1">The sequence shown here is derived from an EMBL/GenBank/DDBJ whole genome shotgun (WGS) entry which is preliminary data.</text>
</comment>
<sequence length="69" mass="7850">MSQRLVAAIRIKAFLEHIQHLLPRDSNNKELLETALNRESSQLEPQNTRQSSLGGARGIMDIEYLTSRC</sequence>
<protein>
    <submittedName>
        <fullName evidence="1">Uncharacterized protein</fullName>
    </submittedName>
</protein>
<proteinExistence type="predicted"/>
<accession>A0ABR4H981</accession>
<gene>
    <name evidence="1" type="ORF">BJX63DRAFT_399349</name>
</gene>
<evidence type="ECO:0000313" key="1">
    <source>
        <dbReference type="EMBL" id="KAL2811333.1"/>
    </source>
</evidence>
<keyword evidence="2" id="KW-1185">Reference proteome</keyword>
<reference evidence="1 2" key="1">
    <citation type="submission" date="2024-07" db="EMBL/GenBank/DDBJ databases">
        <title>Section-level genome sequencing and comparative genomics of Aspergillus sections Usti and Cavernicolus.</title>
        <authorList>
            <consortium name="Lawrence Berkeley National Laboratory"/>
            <person name="Nybo J.L."/>
            <person name="Vesth T.C."/>
            <person name="Theobald S."/>
            <person name="Frisvad J.C."/>
            <person name="Larsen T.O."/>
            <person name="Kjaerboelling I."/>
            <person name="Rothschild-Mancinelli K."/>
            <person name="Lyhne E.K."/>
            <person name="Kogle M.E."/>
            <person name="Barry K."/>
            <person name="Clum A."/>
            <person name="Na H."/>
            <person name="Ledsgaard L."/>
            <person name="Lin J."/>
            <person name="Lipzen A."/>
            <person name="Kuo A."/>
            <person name="Riley R."/>
            <person name="Mondo S."/>
            <person name="Labutti K."/>
            <person name="Haridas S."/>
            <person name="Pangalinan J."/>
            <person name="Salamov A.A."/>
            <person name="Simmons B.A."/>
            <person name="Magnuson J.K."/>
            <person name="Chen J."/>
            <person name="Drula E."/>
            <person name="Henrissat B."/>
            <person name="Wiebenga A."/>
            <person name="Lubbers R.J."/>
            <person name="Gomes A.C."/>
            <person name="Makela M.R."/>
            <person name="Stajich J."/>
            <person name="Grigoriev I.V."/>
            <person name="Mortensen U.H."/>
            <person name="De Vries R.P."/>
            <person name="Baker S.E."/>
            <person name="Andersen M.R."/>
        </authorList>
    </citation>
    <scope>NUCLEOTIDE SEQUENCE [LARGE SCALE GENOMIC DNA]</scope>
    <source>
        <strain evidence="1 2">CBS 588.65</strain>
    </source>
</reference>
<evidence type="ECO:0000313" key="2">
    <source>
        <dbReference type="Proteomes" id="UP001610334"/>
    </source>
</evidence>
<organism evidence="1 2">
    <name type="scientific">Aspergillus granulosus</name>
    <dbReference type="NCBI Taxonomy" id="176169"/>
    <lineage>
        <taxon>Eukaryota</taxon>
        <taxon>Fungi</taxon>
        <taxon>Dikarya</taxon>
        <taxon>Ascomycota</taxon>
        <taxon>Pezizomycotina</taxon>
        <taxon>Eurotiomycetes</taxon>
        <taxon>Eurotiomycetidae</taxon>
        <taxon>Eurotiales</taxon>
        <taxon>Aspergillaceae</taxon>
        <taxon>Aspergillus</taxon>
        <taxon>Aspergillus subgen. Nidulantes</taxon>
    </lineage>
</organism>
<name>A0ABR4H981_9EURO</name>
<dbReference type="EMBL" id="JBFXLT010000059">
    <property type="protein sequence ID" value="KAL2811333.1"/>
    <property type="molecule type" value="Genomic_DNA"/>
</dbReference>